<evidence type="ECO:0000313" key="2">
    <source>
        <dbReference type="Proteomes" id="UP001152614"/>
    </source>
</evidence>
<gene>
    <name evidence="1" type="ORF">OGZ51_07250</name>
</gene>
<evidence type="ECO:0000313" key="1">
    <source>
        <dbReference type="EMBL" id="MDG4983937.1"/>
    </source>
</evidence>
<name>A0A9X4NIB1_9LACT</name>
<reference evidence="1" key="2">
    <citation type="journal article" date="2023" name="Food Microbiol.">
        <title>Evaluation of the fermentation potential of lactic acid bacteria isolated from herbs, fruits and vegetables as starter cultures in nut-based milk alternatives.</title>
        <authorList>
            <person name="Huang W."/>
            <person name="Dong A."/>
            <person name="Pham H.T."/>
            <person name="Zhou C."/>
            <person name="Huo Z."/>
            <person name="Watjen A.P."/>
            <person name="Prakash S."/>
            <person name="Bang-Berthelsen C.H."/>
            <person name="Turner M.S."/>
        </authorList>
    </citation>
    <scope>NUCLEOTIDE SEQUENCE</scope>
    <source>
        <strain evidence="1">3</strain>
    </source>
</reference>
<dbReference type="Proteomes" id="UP001152614">
    <property type="component" value="Unassembled WGS sequence"/>
</dbReference>
<dbReference type="RefSeq" id="WP_278228986.1">
    <property type="nucleotide sequence ID" value="NZ_JAOWLY010000006.1"/>
</dbReference>
<proteinExistence type="predicted"/>
<dbReference type="EMBL" id="JAOWLY010000006">
    <property type="protein sequence ID" value="MDG4983937.1"/>
    <property type="molecule type" value="Genomic_DNA"/>
</dbReference>
<comment type="caution">
    <text evidence="1">The sequence shown here is derived from an EMBL/GenBank/DDBJ whole genome shotgun (WGS) entry which is preliminary data.</text>
</comment>
<reference evidence="1" key="1">
    <citation type="submission" date="2022-10" db="EMBL/GenBank/DDBJ databases">
        <authorList>
            <person name="Turner M.S."/>
            <person name="Huang W."/>
        </authorList>
    </citation>
    <scope>NUCLEOTIDE SEQUENCE</scope>
    <source>
        <strain evidence="1">3</strain>
    </source>
</reference>
<sequence>MSKKIILFIGVIALGIGITVFTGHSHSKKTTATKSVVSTSLSSSSKQSDDSRALDVVNQFIKAYYNYSNSDEQKKQSLPLCTDKAVKALALNVKGTNIIAKSELEDVKIGLTKEGEYLCLVNYEFSGLGIRPDVMVIQTKEVNGQYLIDSVSLPKAD</sequence>
<dbReference type="AlphaFoldDB" id="A0A9X4NIB1"/>
<accession>A0A9X4NIB1</accession>
<organism evidence="1 2">
    <name type="scientific">Lactococcus lactis</name>
    <dbReference type="NCBI Taxonomy" id="1358"/>
    <lineage>
        <taxon>Bacteria</taxon>
        <taxon>Bacillati</taxon>
        <taxon>Bacillota</taxon>
        <taxon>Bacilli</taxon>
        <taxon>Lactobacillales</taxon>
        <taxon>Streptococcaceae</taxon>
        <taxon>Lactococcus</taxon>
    </lineage>
</organism>
<protein>
    <submittedName>
        <fullName evidence="1">Uncharacterized protein</fullName>
    </submittedName>
</protein>